<sequence>MTIFKTIYTGKDKSQLLQDYWAINAQSKFVYSKADLSIKFNIPVHTLDQLVKNLGYAVITDASVLCPQCNQPYLYFSRSDLDNLVTENTICANCLSSDIDQIIHDEYLYLASSIETYYKILGNNQKKFRYPNTAQLINSLSLLEMIFLYNIINEVNPKNTGELGLKAFAKFLYSEPHNNIVIQDLILKEVLSYTTDEAINQRLLDFYFLCDQHKHHTSNSNTARICQKLTDPIISTPNYALWKYDLIWRPSDYTFEEFADLLLIKIENYQVKFTDLEQISLYLKQKRHSEVLFLAQTVEYIHKVKIKKSNAFEAKSKELCEHHNIQMIYGYFMAAMNLSLIALDHYPDIKRKKIKNSLYSNCLIGNKVTHFYEKNMPSHYNYSKNIAFLEDRYNLGNIWLETSVNYFIDLLINKINI</sequence>
<accession>L8XX07</accession>
<evidence type="ECO:0000313" key="1">
    <source>
        <dbReference type="EMBL" id="ELV08437.1"/>
    </source>
</evidence>
<dbReference type="Proteomes" id="UP000011617">
    <property type="component" value="Unassembled WGS sequence"/>
</dbReference>
<evidence type="ECO:0000313" key="2">
    <source>
        <dbReference type="Proteomes" id="UP000011617"/>
    </source>
</evidence>
<dbReference type="RefSeq" id="WP_008315276.1">
    <property type="nucleotide sequence ID" value="NZ_KB372778.1"/>
</dbReference>
<dbReference type="EMBL" id="AOBV01000005">
    <property type="protein sequence ID" value="ELV08437.1"/>
    <property type="molecule type" value="Genomic_DNA"/>
</dbReference>
<gene>
    <name evidence="1" type="ORF">F387_01756</name>
</gene>
<proteinExistence type="predicted"/>
<name>L8XX07_9GAMM</name>
<keyword evidence="2" id="KW-1185">Reference proteome</keyword>
<dbReference type="AlphaFoldDB" id="L8XX07"/>
<dbReference type="HOGENOM" id="CLU_658802_0_0_6"/>
<protein>
    <submittedName>
        <fullName evidence="1">Uncharacterized protein</fullName>
    </submittedName>
</protein>
<organism evidence="1 2">
    <name type="scientific">Wohlfahrtiimonas chitiniclastica SH04</name>
    <dbReference type="NCBI Taxonomy" id="1261130"/>
    <lineage>
        <taxon>Bacteria</taxon>
        <taxon>Pseudomonadati</taxon>
        <taxon>Pseudomonadota</taxon>
        <taxon>Gammaproteobacteria</taxon>
        <taxon>Cardiobacteriales</taxon>
        <taxon>Ignatzschineriaceae</taxon>
        <taxon>Wohlfahrtiimonas</taxon>
    </lineage>
</organism>
<reference evidence="1 2" key="1">
    <citation type="journal article" date="2013" name="Genome Announc.">
        <title>Complete Genome Sequence of Wohlfahrtiimonas chitiniclastica Strain SH04, Isolated from Chrysomya megacephala Collected from Pudong International Airport in China.</title>
        <authorList>
            <person name="Cao X.M."/>
            <person name="Chen T."/>
            <person name="Xu L.Z."/>
            <person name="Yao L.S."/>
            <person name="Qi J."/>
            <person name="Zhang X.L."/>
            <person name="Yan Q.L."/>
            <person name="Deng Y.H."/>
            <person name="Guo T.Y."/>
            <person name="Wang J."/>
            <person name="Hu K.X."/>
            <person name="Xu B.L."/>
        </authorList>
    </citation>
    <scope>NUCLEOTIDE SEQUENCE [LARGE SCALE GENOMIC DNA]</scope>
    <source>
        <strain evidence="1 2">SH04</strain>
    </source>
</reference>
<dbReference type="PATRIC" id="fig|1261130.3.peg.766"/>
<comment type="caution">
    <text evidence="1">The sequence shown here is derived from an EMBL/GenBank/DDBJ whole genome shotgun (WGS) entry which is preliminary data.</text>
</comment>